<evidence type="ECO:0000256" key="15">
    <source>
        <dbReference type="SAM" id="Phobius"/>
    </source>
</evidence>
<dbReference type="GO" id="GO:0000155">
    <property type="term" value="F:phosphorelay sensor kinase activity"/>
    <property type="evidence" value="ECO:0007669"/>
    <property type="project" value="InterPro"/>
</dbReference>
<evidence type="ECO:0000256" key="6">
    <source>
        <dbReference type="ARBA" id="ARBA00022679"/>
    </source>
</evidence>
<evidence type="ECO:0000256" key="12">
    <source>
        <dbReference type="ARBA" id="ARBA00023012"/>
    </source>
</evidence>
<feature type="transmembrane region" description="Helical" evidence="15">
    <location>
        <begin position="12"/>
        <end position="30"/>
    </location>
</feature>
<keyword evidence="14" id="KW-0175">Coiled coil</keyword>
<dbReference type="InterPro" id="IPR017232">
    <property type="entry name" value="NtrY"/>
</dbReference>
<dbReference type="SMART" id="SM00388">
    <property type="entry name" value="HisKA"/>
    <property type="match status" value="1"/>
</dbReference>
<evidence type="ECO:0000256" key="2">
    <source>
        <dbReference type="ARBA" id="ARBA00004651"/>
    </source>
</evidence>
<feature type="transmembrane region" description="Helical" evidence="15">
    <location>
        <begin position="283"/>
        <end position="308"/>
    </location>
</feature>
<feature type="transmembrane region" description="Helical" evidence="15">
    <location>
        <begin position="82"/>
        <end position="104"/>
    </location>
</feature>
<dbReference type="InterPro" id="IPR004358">
    <property type="entry name" value="Sig_transdc_His_kin-like_C"/>
</dbReference>
<dbReference type="PANTHER" id="PTHR43065:SF10">
    <property type="entry name" value="PEROXIDE STRESS-ACTIVATED HISTIDINE KINASE MAK3"/>
    <property type="match status" value="1"/>
</dbReference>
<gene>
    <name evidence="18" type="ORF">MNBD_GAMMA16-1178</name>
</gene>
<dbReference type="InterPro" id="IPR036890">
    <property type="entry name" value="HATPase_C_sf"/>
</dbReference>
<dbReference type="CDD" id="cd06225">
    <property type="entry name" value="HAMP"/>
    <property type="match status" value="1"/>
</dbReference>
<evidence type="ECO:0000256" key="7">
    <source>
        <dbReference type="ARBA" id="ARBA00022692"/>
    </source>
</evidence>
<evidence type="ECO:0000256" key="9">
    <source>
        <dbReference type="ARBA" id="ARBA00022777"/>
    </source>
</evidence>
<keyword evidence="4" id="KW-1003">Cell membrane</keyword>
<dbReference type="PIRSF" id="PIRSF037532">
    <property type="entry name" value="STHK_NtrY"/>
    <property type="match status" value="1"/>
</dbReference>
<evidence type="ECO:0000256" key="13">
    <source>
        <dbReference type="ARBA" id="ARBA00023136"/>
    </source>
</evidence>
<dbReference type="SUPFAM" id="SSF55785">
    <property type="entry name" value="PYP-like sensor domain (PAS domain)"/>
    <property type="match status" value="1"/>
</dbReference>
<accession>A0A3B0ZHV2</accession>
<dbReference type="Gene3D" id="3.30.565.10">
    <property type="entry name" value="Histidine kinase-like ATPase, C-terminal domain"/>
    <property type="match status" value="1"/>
</dbReference>
<keyword evidence="12" id="KW-0902">Two-component regulatory system</keyword>
<dbReference type="GO" id="GO:0005886">
    <property type="term" value="C:plasma membrane"/>
    <property type="evidence" value="ECO:0007669"/>
    <property type="project" value="UniProtKB-SubCell"/>
</dbReference>
<dbReference type="PRINTS" id="PR00344">
    <property type="entry name" value="BCTRLSENSOR"/>
</dbReference>
<proteinExistence type="predicted"/>
<dbReference type="PROSITE" id="PS50885">
    <property type="entry name" value="HAMP"/>
    <property type="match status" value="1"/>
</dbReference>
<dbReference type="SMART" id="SM00387">
    <property type="entry name" value="HATPase_c"/>
    <property type="match status" value="1"/>
</dbReference>
<keyword evidence="13 15" id="KW-0472">Membrane</keyword>
<keyword evidence="11 15" id="KW-1133">Transmembrane helix</keyword>
<dbReference type="Pfam" id="PF02518">
    <property type="entry name" value="HATPase_c"/>
    <property type="match status" value="1"/>
</dbReference>
<sequence length="734" mass="81973">MDTPNVKRSTSGIGIIVLLLALLGFSLYLLNRATQNPEQFGALYPILTIVTGAELIILLLLIGSDVLKLFRQYRNKATGSRLSVRLIVIFVILTVAPVSIVYYFSVEFLRRGVDSWFDIKVEAALDGALKLSQAALDERMKAQLKSTRRMAKELVNVANSDVTFIIEDLRRTSSATELLMLSHSGSIIATASVNPAVIVPNYPQENILSQVRRGHDYIRIDPLHEDGLYLRIVVSVASKTMAKPRILQALVPVTKRINVLAEAVQTGYARYEEMAYLREPLKFSFVMTLSVVLVLTLFTALWAAFFAARRLVEPVRVLAIGVRLVSSGEYGWRLPLQRKDDLGYLVESFNDMTEKLAQSRDEAEQSQQRAERQKAYLEAVLTRLSSGVLVLDKGLRLRTVNQAACQVLGVKLDGFVGTHWKDIGKQEPLLTHFIEAIAEHVAREKPEWRDEVTFFGASGRQTLMCRGTALLGEVGKASVVIVFDDITSLIQVQRDAAWGEVARRLAHEIKNPLTPIQLSAERLRHKYLNTMDPEDAVVLDKATHTIVQQVGAMKEMVEAFSDYARSPKLNIKPLCLNQLIEEVVELYQGGERKIRWLKDFDSSLPQLNADDGRIRQLLHNLIKNASEAIVNTEHPTVIFTTRRLQENRIDAMDVIEMTINDNGSGLPKDMKGELFDPYVTNKPKGSGLGLAVVKKIVEEHGGIIQAENNVEGGACFTLRFPLTNEVATSIKHDV</sequence>
<keyword evidence="6 18" id="KW-0808">Transferase</keyword>
<evidence type="ECO:0000256" key="11">
    <source>
        <dbReference type="ARBA" id="ARBA00022989"/>
    </source>
</evidence>
<reference evidence="18" key="1">
    <citation type="submission" date="2018-06" db="EMBL/GenBank/DDBJ databases">
        <authorList>
            <person name="Zhirakovskaya E."/>
        </authorList>
    </citation>
    <scope>NUCLEOTIDE SEQUENCE</scope>
</reference>
<keyword evidence="9" id="KW-0418">Kinase</keyword>
<keyword evidence="10" id="KW-0067">ATP-binding</keyword>
<feature type="domain" description="Histidine kinase" evidence="16">
    <location>
        <begin position="504"/>
        <end position="724"/>
    </location>
</feature>
<evidence type="ECO:0000256" key="3">
    <source>
        <dbReference type="ARBA" id="ARBA00012438"/>
    </source>
</evidence>
<dbReference type="SUPFAM" id="SSF158472">
    <property type="entry name" value="HAMP domain-like"/>
    <property type="match status" value="1"/>
</dbReference>
<evidence type="ECO:0000259" key="16">
    <source>
        <dbReference type="PROSITE" id="PS50109"/>
    </source>
</evidence>
<evidence type="ECO:0000256" key="8">
    <source>
        <dbReference type="ARBA" id="ARBA00022741"/>
    </source>
</evidence>
<comment type="catalytic activity">
    <reaction evidence="1">
        <text>ATP + protein L-histidine = ADP + protein N-phospho-L-histidine.</text>
        <dbReference type="EC" id="2.7.13.3"/>
    </reaction>
</comment>
<dbReference type="Gene3D" id="3.30.450.20">
    <property type="entry name" value="PAS domain"/>
    <property type="match status" value="1"/>
</dbReference>
<feature type="coiled-coil region" evidence="14">
    <location>
        <begin position="349"/>
        <end position="380"/>
    </location>
</feature>
<dbReference type="SUPFAM" id="SSF47384">
    <property type="entry name" value="Homodimeric domain of signal transducing histidine kinase"/>
    <property type="match status" value="1"/>
</dbReference>
<organism evidence="18">
    <name type="scientific">hydrothermal vent metagenome</name>
    <dbReference type="NCBI Taxonomy" id="652676"/>
    <lineage>
        <taxon>unclassified sequences</taxon>
        <taxon>metagenomes</taxon>
        <taxon>ecological metagenomes</taxon>
    </lineage>
</organism>
<dbReference type="Pfam" id="PF08448">
    <property type="entry name" value="PAS_4"/>
    <property type="match status" value="1"/>
</dbReference>
<evidence type="ECO:0000256" key="10">
    <source>
        <dbReference type="ARBA" id="ARBA00022840"/>
    </source>
</evidence>
<dbReference type="InterPro" id="IPR003661">
    <property type="entry name" value="HisK_dim/P_dom"/>
</dbReference>
<dbReference type="InterPro" id="IPR003660">
    <property type="entry name" value="HAMP_dom"/>
</dbReference>
<dbReference type="Pfam" id="PF19312">
    <property type="entry name" value="NtrY_N"/>
    <property type="match status" value="1"/>
</dbReference>
<evidence type="ECO:0000256" key="4">
    <source>
        <dbReference type="ARBA" id="ARBA00022475"/>
    </source>
</evidence>
<dbReference type="PANTHER" id="PTHR43065">
    <property type="entry name" value="SENSOR HISTIDINE KINASE"/>
    <property type="match status" value="1"/>
</dbReference>
<evidence type="ECO:0000313" key="18">
    <source>
        <dbReference type="EMBL" id="VAW88650.1"/>
    </source>
</evidence>
<dbReference type="InterPro" id="IPR003594">
    <property type="entry name" value="HATPase_dom"/>
</dbReference>
<comment type="subcellular location">
    <subcellularLocation>
        <location evidence="2">Cell membrane</location>
        <topology evidence="2">Multi-pass membrane protein</topology>
    </subcellularLocation>
</comment>
<protein>
    <recommendedName>
        <fullName evidence="3">histidine kinase</fullName>
        <ecNumber evidence="3">2.7.13.3</ecNumber>
    </recommendedName>
</protein>
<dbReference type="PROSITE" id="PS50109">
    <property type="entry name" value="HIS_KIN"/>
    <property type="match status" value="1"/>
</dbReference>
<dbReference type="EC" id="2.7.13.3" evidence="3"/>
<dbReference type="Pfam" id="PF00672">
    <property type="entry name" value="HAMP"/>
    <property type="match status" value="1"/>
</dbReference>
<dbReference type="AlphaFoldDB" id="A0A3B0ZHV2"/>
<dbReference type="Gene3D" id="1.10.287.130">
    <property type="match status" value="1"/>
</dbReference>
<dbReference type="Pfam" id="PF00512">
    <property type="entry name" value="HisKA"/>
    <property type="match status" value="1"/>
</dbReference>
<dbReference type="InterPro" id="IPR045671">
    <property type="entry name" value="NtrY-like_N"/>
</dbReference>
<dbReference type="InterPro" id="IPR036097">
    <property type="entry name" value="HisK_dim/P_sf"/>
</dbReference>
<feature type="domain" description="HAMP" evidence="17">
    <location>
        <begin position="309"/>
        <end position="361"/>
    </location>
</feature>
<name>A0A3B0ZHV2_9ZZZZ</name>
<feature type="transmembrane region" description="Helical" evidence="15">
    <location>
        <begin position="42"/>
        <end position="62"/>
    </location>
</feature>
<dbReference type="Gene3D" id="6.10.340.10">
    <property type="match status" value="1"/>
</dbReference>
<keyword evidence="5" id="KW-0597">Phosphoprotein</keyword>
<dbReference type="InterPro" id="IPR005467">
    <property type="entry name" value="His_kinase_dom"/>
</dbReference>
<keyword evidence="7 15" id="KW-0812">Transmembrane</keyword>
<dbReference type="InterPro" id="IPR035965">
    <property type="entry name" value="PAS-like_dom_sf"/>
</dbReference>
<evidence type="ECO:0000259" key="17">
    <source>
        <dbReference type="PROSITE" id="PS50885"/>
    </source>
</evidence>
<evidence type="ECO:0000256" key="1">
    <source>
        <dbReference type="ARBA" id="ARBA00000085"/>
    </source>
</evidence>
<dbReference type="InterPro" id="IPR013656">
    <property type="entry name" value="PAS_4"/>
</dbReference>
<keyword evidence="8" id="KW-0547">Nucleotide-binding</keyword>
<evidence type="ECO:0000256" key="5">
    <source>
        <dbReference type="ARBA" id="ARBA00022553"/>
    </source>
</evidence>
<dbReference type="CDD" id="cd00082">
    <property type="entry name" value="HisKA"/>
    <property type="match status" value="1"/>
</dbReference>
<dbReference type="SUPFAM" id="SSF55874">
    <property type="entry name" value="ATPase domain of HSP90 chaperone/DNA topoisomerase II/histidine kinase"/>
    <property type="match status" value="1"/>
</dbReference>
<dbReference type="GO" id="GO:0005524">
    <property type="term" value="F:ATP binding"/>
    <property type="evidence" value="ECO:0007669"/>
    <property type="project" value="UniProtKB-KW"/>
</dbReference>
<dbReference type="EMBL" id="UOFO01000149">
    <property type="protein sequence ID" value="VAW88650.1"/>
    <property type="molecule type" value="Genomic_DNA"/>
</dbReference>
<evidence type="ECO:0000256" key="14">
    <source>
        <dbReference type="SAM" id="Coils"/>
    </source>
</evidence>
<dbReference type="SMART" id="SM00304">
    <property type="entry name" value="HAMP"/>
    <property type="match status" value="1"/>
</dbReference>